<accession>A0A6G3SKF8</accession>
<dbReference type="GO" id="GO:0046872">
    <property type="term" value="F:metal ion binding"/>
    <property type="evidence" value="ECO:0007669"/>
    <property type="project" value="UniProtKB-KW"/>
</dbReference>
<dbReference type="PANTHER" id="PTHR20941">
    <property type="entry name" value="FOLATE SYNTHESIS PROTEINS"/>
    <property type="match status" value="1"/>
</dbReference>
<evidence type="ECO:0000256" key="7">
    <source>
        <dbReference type="ARBA" id="ARBA00022679"/>
    </source>
</evidence>
<evidence type="ECO:0000256" key="5">
    <source>
        <dbReference type="ARBA" id="ARBA00012458"/>
    </source>
</evidence>
<evidence type="ECO:0000256" key="10">
    <source>
        <dbReference type="ARBA" id="ARBA00022909"/>
    </source>
</evidence>
<comment type="similarity">
    <text evidence="4">Belongs to the DHPS family.</text>
</comment>
<keyword evidence="7 13" id="KW-0808">Transferase</keyword>
<dbReference type="GO" id="GO:0046656">
    <property type="term" value="P:folic acid biosynthetic process"/>
    <property type="evidence" value="ECO:0007669"/>
    <property type="project" value="UniProtKB-KW"/>
</dbReference>
<dbReference type="GO" id="GO:0046654">
    <property type="term" value="P:tetrahydrofolate biosynthetic process"/>
    <property type="evidence" value="ECO:0007669"/>
    <property type="project" value="TreeGrafter"/>
</dbReference>
<dbReference type="InterPro" id="IPR011005">
    <property type="entry name" value="Dihydropteroate_synth-like_sf"/>
</dbReference>
<keyword evidence="9" id="KW-0460">Magnesium</keyword>
<dbReference type="CDD" id="cd00739">
    <property type="entry name" value="DHPS"/>
    <property type="match status" value="1"/>
</dbReference>
<protein>
    <recommendedName>
        <fullName evidence="6">Dihydropteroate synthase</fullName>
        <ecNumber evidence="5">2.5.1.15</ecNumber>
    </recommendedName>
    <alternativeName>
        <fullName evidence="11">Dihydropteroate pyrophosphorylase</fullName>
    </alternativeName>
</protein>
<evidence type="ECO:0000256" key="6">
    <source>
        <dbReference type="ARBA" id="ARBA00016919"/>
    </source>
</evidence>
<comment type="caution">
    <text evidence="13">The sequence shown here is derived from an EMBL/GenBank/DDBJ whole genome shotgun (WGS) entry which is preliminary data.</text>
</comment>
<comment type="catalytic activity">
    <reaction evidence="1">
        <text>(7,8-dihydropterin-6-yl)methyl diphosphate + 4-aminobenzoate = 7,8-dihydropteroate + diphosphate</text>
        <dbReference type="Rhea" id="RHEA:19949"/>
        <dbReference type="ChEBI" id="CHEBI:17836"/>
        <dbReference type="ChEBI" id="CHEBI:17839"/>
        <dbReference type="ChEBI" id="CHEBI:33019"/>
        <dbReference type="ChEBI" id="CHEBI:72950"/>
        <dbReference type="EC" id="2.5.1.15"/>
    </reaction>
</comment>
<dbReference type="EC" id="2.5.1.15" evidence="5"/>
<evidence type="ECO:0000256" key="11">
    <source>
        <dbReference type="ARBA" id="ARBA00030193"/>
    </source>
</evidence>
<feature type="domain" description="Pterin-binding" evidence="12">
    <location>
        <begin position="1"/>
        <end position="256"/>
    </location>
</feature>
<dbReference type="EMBL" id="JAAGMK010000086">
    <property type="protein sequence ID" value="NEB83232.1"/>
    <property type="molecule type" value="Genomic_DNA"/>
</dbReference>
<comment type="pathway">
    <text evidence="3">Cofactor biosynthesis; tetrahydrofolate biosynthesis; 7,8-dihydrofolate from 2-amino-4-hydroxy-6-hydroxymethyl-7,8-dihydropteridine diphosphate and 4-aminobenzoate: step 1/2.</text>
</comment>
<dbReference type="GO" id="GO:0005829">
    <property type="term" value="C:cytosol"/>
    <property type="evidence" value="ECO:0007669"/>
    <property type="project" value="TreeGrafter"/>
</dbReference>
<comment type="cofactor">
    <cofactor evidence="2">
        <name>Mg(2+)</name>
        <dbReference type="ChEBI" id="CHEBI:18420"/>
    </cofactor>
</comment>
<dbReference type="InterPro" id="IPR000489">
    <property type="entry name" value="Pterin-binding_dom"/>
</dbReference>
<evidence type="ECO:0000256" key="2">
    <source>
        <dbReference type="ARBA" id="ARBA00001946"/>
    </source>
</evidence>
<gene>
    <name evidence="13" type="primary">folP</name>
    <name evidence="13" type="ORF">G3I43_03370</name>
</gene>
<dbReference type="PANTHER" id="PTHR20941:SF1">
    <property type="entry name" value="FOLIC ACID SYNTHESIS PROTEIN FOL1"/>
    <property type="match status" value="1"/>
</dbReference>
<dbReference type="PROSITE" id="PS50972">
    <property type="entry name" value="PTERIN_BINDING"/>
    <property type="match status" value="1"/>
</dbReference>
<evidence type="ECO:0000256" key="4">
    <source>
        <dbReference type="ARBA" id="ARBA00009503"/>
    </source>
</evidence>
<dbReference type="RefSeq" id="WP_087767768.1">
    <property type="nucleotide sequence ID" value="NZ_JAAGMK010000086.1"/>
</dbReference>
<keyword evidence="8" id="KW-0479">Metal-binding</keyword>
<evidence type="ECO:0000256" key="3">
    <source>
        <dbReference type="ARBA" id="ARBA00004763"/>
    </source>
</evidence>
<name>A0A6G3SKF8_STRAQ</name>
<dbReference type="SUPFAM" id="SSF51717">
    <property type="entry name" value="Dihydropteroate synthetase-like"/>
    <property type="match status" value="1"/>
</dbReference>
<dbReference type="Pfam" id="PF00809">
    <property type="entry name" value="Pterin_bind"/>
    <property type="match status" value="1"/>
</dbReference>
<dbReference type="GO" id="GO:0004156">
    <property type="term" value="F:dihydropteroate synthase activity"/>
    <property type="evidence" value="ECO:0007669"/>
    <property type="project" value="UniProtKB-EC"/>
</dbReference>
<reference evidence="13" key="1">
    <citation type="submission" date="2020-01" db="EMBL/GenBank/DDBJ databases">
        <title>Insect and environment-associated Actinomycetes.</title>
        <authorList>
            <person name="Currrie C."/>
            <person name="Chevrette M."/>
            <person name="Carlson C."/>
            <person name="Stubbendieck R."/>
            <person name="Wendt-Pienkowski E."/>
        </authorList>
    </citation>
    <scope>NUCLEOTIDE SEQUENCE</scope>
    <source>
        <strain evidence="13">SID505</strain>
    </source>
</reference>
<dbReference type="Gene3D" id="3.20.20.20">
    <property type="entry name" value="Dihydropteroate synthase-like"/>
    <property type="match status" value="1"/>
</dbReference>
<dbReference type="NCBIfam" id="TIGR01496">
    <property type="entry name" value="DHPS"/>
    <property type="match status" value="1"/>
</dbReference>
<evidence type="ECO:0000256" key="9">
    <source>
        <dbReference type="ARBA" id="ARBA00022842"/>
    </source>
</evidence>
<evidence type="ECO:0000256" key="8">
    <source>
        <dbReference type="ARBA" id="ARBA00022723"/>
    </source>
</evidence>
<dbReference type="FunFam" id="3.20.20.20:FF:000006">
    <property type="entry name" value="Dihydropteroate synthase"/>
    <property type="match status" value="1"/>
</dbReference>
<proteinExistence type="inferred from homology"/>
<dbReference type="InterPro" id="IPR006390">
    <property type="entry name" value="DHP_synth_dom"/>
</dbReference>
<organism evidence="13">
    <name type="scientific">Streptomyces anulatus</name>
    <name type="common">Streptomyces chrysomallus</name>
    <dbReference type="NCBI Taxonomy" id="1892"/>
    <lineage>
        <taxon>Bacteria</taxon>
        <taxon>Bacillati</taxon>
        <taxon>Actinomycetota</taxon>
        <taxon>Actinomycetes</taxon>
        <taxon>Kitasatosporales</taxon>
        <taxon>Streptomycetaceae</taxon>
        <taxon>Streptomyces</taxon>
    </lineage>
</organism>
<sequence>MGVVNVTPDSFSDGGRWFDPAAAVKHGLDLVVGGADLVDVGGESTRPGASRVDEDEELRRVVPVVRELSAEGVLVSVDTMRASVAARAIDAGAVLVNDVSGGLADPGMIPAVAAGGVPFVVMHWRGFSHDMNRRAVYGDVVREVVAEVAARVEAVVAAGIPAERLVVDPGLGFAKRPEHDLRLVAGLAQLRALGRPVLVAGSRKRFLGHILADADGTPPGAHDRDAATAALSAIVAHRGAWAVRVHDVRATADAVRVARAVASVS</sequence>
<dbReference type="AlphaFoldDB" id="A0A6G3SKF8"/>
<keyword evidence="10" id="KW-0289">Folate biosynthesis</keyword>
<evidence type="ECO:0000313" key="13">
    <source>
        <dbReference type="EMBL" id="NEB83232.1"/>
    </source>
</evidence>
<evidence type="ECO:0000256" key="1">
    <source>
        <dbReference type="ARBA" id="ARBA00000012"/>
    </source>
</evidence>
<dbReference type="PROSITE" id="PS00793">
    <property type="entry name" value="DHPS_2"/>
    <property type="match status" value="1"/>
</dbReference>
<dbReference type="InterPro" id="IPR045031">
    <property type="entry name" value="DHP_synth-like"/>
</dbReference>
<evidence type="ECO:0000259" key="12">
    <source>
        <dbReference type="PROSITE" id="PS50972"/>
    </source>
</evidence>